<dbReference type="PATRIC" id="fig|1454001.3.peg.444"/>
<comment type="subcellular location">
    <subcellularLocation>
        <location evidence="1">Membrane</location>
        <topology evidence="1">Multi-pass membrane protein</topology>
    </subcellularLocation>
</comment>
<keyword evidence="4" id="KW-0472">Membrane</keyword>
<feature type="domain" description="EamA" evidence="5">
    <location>
        <begin position="149"/>
        <end position="281"/>
    </location>
</feature>
<keyword evidence="2" id="KW-0812">Transmembrane</keyword>
<evidence type="ECO:0000259" key="5">
    <source>
        <dbReference type="Pfam" id="PF00892"/>
    </source>
</evidence>
<gene>
    <name evidence="6" type="primary">yijE</name>
    <name evidence="6" type="ORF">AW08_00480</name>
</gene>
<keyword evidence="7" id="KW-1185">Reference proteome</keyword>
<dbReference type="PANTHER" id="PTHR32322:SF9">
    <property type="entry name" value="AMINO-ACID METABOLITE EFFLUX PUMP-RELATED"/>
    <property type="match status" value="1"/>
</dbReference>
<feature type="domain" description="EamA" evidence="5">
    <location>
        <begin position="10"/>
        <end position="135"/>
    </location>
</feature>
<dbReference type="Gene3D" id="1.10.3730.20">
    <property type="match status" value="1"/>
</dbReference>
<dbReference type="InterPro" id="IPR050638">
    <property type="entry name" value="AA-Vitamin_Transporters"/>
</dbReference>
<keyword evidence="3" id="KW-1133">Transmembrane helix</keyword>
<dbReference type="InterPro" id="IPR037185">
    <property type="entry name" value="EmrE-like"/>
</dbReference>
<evidence type="ECO:0000313" key="7">
    <source>
        <dbReference type="Proteomes" id="UP000020218"/>
    </source>
</evidence>
<dbReference type="EMBL" id="JFAX01000002">
    <property type="protein sequence ID" value="EXI69272.1"/>
    <property type="molecule type" value="Genomic_DNA"/>
</dbReference>
<proteinExistence type="predicted"/>
<sequence>MRMRDLCDLVLLAALWGGSFLFMRYAAPAFGPLPLIWLRVAVAAACLAPLLLLRRQAGALREHAFGIVVVGVFSSALPFVLIAWAMLSITAGLGSILNATVPIFTALIGAVWLRERLGAARAAGLVVGFVGVLVLAAGQADFKPGGSGWAIIAMLLATLSYGLAAHLTRRLLGEVPALVSAAGSQIIAAILLTPLALWFWPAESPGHLAWAAAIALGVGCTAIAFLIFFRLIANVGAARAVTVTFLIPLFGIIWGSIFLAERLDARMLFGGAIVVLGTALATGVLRWPSRRPA</sequence>
<dbReference type="SUPFAM" id="SSF103481">
    <property type="entry name" value="Multidrug resistance efflux transporter EmrE"/>
    <property type="match status" value="2"/>
</dbReference>
<protein>
    <submittedName>
        <fullName evidence="6">Inner membrane transporter yiJE</fullName>
    </submittedName>
</protein>
<name>A0A011NX85_9PROT</name>
<dbReference type="AlphaFoldDB" id="A0A011NX85"/>
<evidence type="ECO:0000256" key="2">
    <source>
        <dbReference type="ARBA" id="ARBA00022692"/>
    </source>
</evidence>
<dbReference type="Proteomes" id="UP000020218">
    <property type="component" value="Unassembled WGS sequence"/>
</dbReference>
<evidence type="ECO:0000313" key="6">
    <source>
        <dbReference type="EMBL" id="EXI69272.1"/>
    </source>
</evidence>
<organism evidence="6 7">
    <name type="scientific">Candidatus Accumulibacter adjunctus</name>
    <dbReference type="NCBI Taxonomy" id="1454001"/>
    <lineage>
        <taxon>Bacteria</taxon>
        <taxon>Pseudomonadati</taxon>
        <taxon>Pseudomonadota</taxon>
        <taxon>Betaproteobacteria</taxon>
        <taxon>Candidatus Accumulibacter</taxon>
    </lineage>
</organism>
<dbReference type="InterPro" id="IPR000620">
    <property type="entry name" value="EamA_dom"/>
</dbReference>
<dbReference type="Pfam" id="PF00892">
    <property type="entry name" value="EamA"/>
    <property type="match status" value="2"/>
</dbReference>
<accession>A0A011NX85</accession>
<evidence type="ECO:0000256" key="3">
    <source>
        <dbReference type="ARBA" id="ARBA00022989"/>
    </source>
</evidence>
<evidence type="ECO:0000256" key="4">
    <source>
        <dbReference type="ARBA" id="ARBA00023136"/>
    </source>
</evidence>
<evidence type="ECO:0000256" key="1">
    <source>
        <dbReference type="ARBA" id="ARBA00004141"/>
    </source>
</evidence>
<reference evidence="6" key="1">
    <citation type="submission" date="2014-02" db="EMBL/GenBank/DDBJ databases">
        <title>Expanding our view of genomic diversity in Candidatus Accumulibacter clades.</title>
        <authorList>
            <person name="Skennerton C.T."/>
            <person name="Barr J.J."/>
            <person name="Slater F.R."/>
            <person name="Bond P.L."/>
            <person name="Tyson G.W."/>
        </authorList>
    </citation>
    <scope>NUCLEOTIDE SEQUENCE [LARGE SCALE GENOMIC DNA]</scope>
</reference>
<comment type="caution">
    <text evidence="6">The sequence shown here is derived from an EMBL/GenBank/DDBJ whole genome shotgun (WGS) entry which is preliminary data.</text>
</comment>
<dbReference type="GO" id="GO:0016020">
    <property type="term" value="C:membrane"/>
    <property type="evidence" value="ECO:0007669"/>
    <property type="project" value="UniProtKB-SubCell"/>
</dbReference>
<dbReference type="PANTHER" id="PTHR32322">
    <property type="entry name" value="INNER MEMBRANE TRANSPORTER"/>
    <property type="match status" value="1"/>
</dbReference>